<dbReference type="InterPro" id="IPR043502">
    <property type="entry name" value="DNA/RNA_pol_sf"/>
</dbReference>
<sequence length="323" mass="35965">MNCKSGQRIACKALIDSGCTRCLISRKVADALGLRLIKLSRPINFEQVDGSLLGGAPVSQVTEAGGYCRMRLVVGPQPPVTDRENPYVQLPPAKLLGKERIKVAVEASESKRLFPVEYEDLKDVFSEWECDVLPPHHSTDCAIDIIPGAKLPKPRMYPMSPKELEELRRYIDKNLGRGFIQPAQSRIAAPVIFQGEKDGGLRLCVDFRGLNVVCTENMYPLPLLKDMLTHLSQGRVFTKLDLREAYYRIRIKPGDEWKTAFNCPLGSFQFTVVPFGLKGAPAVFMQTNTLNGSHSSLNMSLGAVTSWRTHYLGCPNMRVKGKN</sequence>
<dbReference type="CDD" id="cd00303">
    <property type="entry name" value="retropepsin_like"/>
    <property type="match status" value="1"/>
</dbReference>
<organism evidence="4 5">
    <name type="scientific">Crotalus adamanteus</name>
    <name type="common">Eastern diamondback rattlesnake</name>
    <dbReference type="NCBI Taxonomy" id="8729"/>
    <lineage>
        <taxon>Eukaryota</taxon>
        <taxon>Metazoa</taxon>
        <taxon>Chordata</taxon>
        <taxon>Craniata</taxon>
        <taxon>Vertebrata</taxon>
        <taxon>Euteleostomi</taxon>
        <taxon>Lepidosauria</taxon>
        <taxon>Squamata</taxon>
        <taxon>Bifurcata</taxon>
        <taxon>Unidentata</taxon>
        <taxon>Episquamata</taxon>
        <taxon>Toxicofera</taxon>
        <taxon>Serpentes</taxon>
        <taxon>Colubroidea</taxon>
        <taxon>Viperidae</taxon>
        <taxon>Crotalinae</taxon>
        <taxon>Crotalus</taxon>
    </lineage>
</organism>
<feature type="domain" description="Reverse transcriptase" evidence="3">
    <location>
        <begin position="197"/>
        <end position="286"/>
    </location>
</feature>
<dbReference type="EMBL" id="JAOTOJ010000006">
    <property type="protein sequence ID" value="KAK9399510.1"/>
    <property type="molecule type" value="Genomic_DNA"/>
</dbReference>
<dbReference type="GO" id="GO:0004523">
    <property type="term" value="F:RNA-DNA hybrid ribonuclease activity"/>
    <property type="evidence" value="ECO:0007669"/>
    <property type="project" value="UniProtKB-EC"/>
</dbReference>
<dbReference type="SUPFAM" id="SSF56672">
    <property type="entry name" value="DNA/RNA polymerases"/>
    <property type="match status" value="1"/>
</dbReference>
<dbReference type="PANTHER" id="PTHR15503">
    <property type="entry name" value="LDOC1 RELATED"/>
    <property type="match status" value="1"/>
</dbReference>
<dbReference type="Proteomes" id="UP001474421">
    <property type="component" value="Unassembled WGS sequence"/>
</dbReference>
<comment type="similarity">
    <text evidence="1">Belongs to the beta type-B retroviral polymerase family. HERV class-II K(HML-2) pol subfamily.</text>
</comment>
<dbReference type="InterPro" id="IPR043128">
    <property type="entry name" value="Rev_trsase/Diguanyl_cyclase"/>
</dbReference>
<comment type="caution">
    <text evidence="4">The sequence shown here is derived from an EMBL/GenBank/DDBJ whole genome shotgun (WGS) entry which is preliminary data.</text>
</comment>
<reference evidence="4 5" key="1">
    <citation type="journal article" date="2024" name="Proc. Natl. Acad. Sci. U.S.A.">
        <title>The genetic regulatory architecture and epigenomic basis for age-related changes in rattlesnake venom.</title>
        <authorList>
            <person name="Hogan M.P."/>
            <person name="Holding M.L."/>
            <person name="Nystrom G.S."/>
            <person name="Colston T.J."/>
            <person name="Bartlett D.A."/>
            <person name="Mason A.J."/>
            <person name="Ellsworth S.A."/>
            <person name="Rautsaw R.M."/>
            <person name="Lawrence K.C."/>
            <person name="Strickland J.L."/>
            <person name="He B."/>
            <person name="Fraser P."/>
            <person name="Margres M.J."/>
            <person name="Gilbert D.M."/>
            <person name="Gibbs H.L."/>
            <person name="Parkinson C.L."/>
            <person name="Rokyta D.R."/>
        </authorList>
    </citation>
    <scope>NUCLEOTIDE SEQUENCE [LARGE SCALE GENOMIC DNA]</scope>
    <source>
        <strain evidence="4">DRR0105</strain>
    </source>
</reference>
<evidence type="ECO:0000259" key="3">
    <source>
        <dbReference type="Pfam" id="PF00078"/>
    </source>
</evidence>
<evidence type="ECO:0000256" key="2">
    <source>
        <dbReference type="ARBA" id="ARBA00012180"/>
    </source>
</evidence>
<evidence type="ECO:0000313" key="4">
    <source>
        <dbReference type="EMBL" id="KAK9399510.1"/>
    </source>
</evidence>
<evidence type="ECO:0000256" key="1">
    <source>
        <dbReference type="ARBA" id="ARBA00010879"/>
    </source>
</evidence>
<keyword evidence="5" id="KW-1185">Reference proteome</keyword>
<dbReference type="InterPro" id="IPR021109">
    <property type="entry name" value="Peptidase_aspartic_dom_sf"/>
</dbReference>
<dbReference type="InterPro" id="IPR032567">
    <property type="entry name" value="RTL1-rel"/>
</dbReference>
<proteinExistence type="inferred from homology"/>
<dbReference type="PANTHER" id="PTHR15503:SF36">
    <property type="entry name" value="RETROTRANSPOSON GAG-LIKE PROTEIN 5"/>
    <property type="match status" value="1"/>
</dbReference>
<gene>
    <name evidence="4" type="ORF">NXF25_012529</name>
</gene>
<dbReference type="EC" id="3.1.26.4" evidence="2"/>
<dbReference type="Gene3D" id="3.30.70.270">
    <property type="match status" value="1"/>
</dbReference>
<dbReference type="Gene3D" id="3.10.10.10">
    <property type="entry name" value="HIV Type 1 Reverse Transcriptase, subunit A, domain 1"/>
    <property type="match status" value="1"/>
</dbReference>
<name>A0AAW1BC49_CROAD</name>
<accession>A0AAW1BC49</accession>
<dbReference type="CDD" id="cd01647">
    <property type="entry name" value="RT_LTR"/>
    <property type="match status" value="1"/>
</dbReference>
<evidence type="ECO:0000313" key="5">
    <source>
        <dbReference type="Proteomes" id="UP001474421"/>
    </source>
</evidence>
<protein>
    <recommendedName>
        <fullName evidence="2">ribonuclease H</fullName>
        <ecNumber evidence="2">3.1.26.4</ecNumber>
    </recommendedName>
</protein>
<dbReference type="Gene3D" id="2.40.70.10">
    <property type="entry name" value="Acid Proteases"/>
    <property type="match status" value="1"/>
</dbReference>
<dbReference type="InterPro" id="IPR000477">
    <property type="entry name" value="RT_dom"/>
</dbReference>
<dbReference type="AlphaFoldDB" id="A0AAW1BC49"/>
<dbReference type="Pfam" id="PF00078">
    <property type="entry name" value="RVT_1"/>
    <property type="match status" value="1"/>
</dbReference>